<comment type="caution">
    <text evidence="1">The sequence shown here is derived from an EMBL/GenBank/DDBJ whole genome shotgun (WGS) entry which is preliminary data.</text>
</comment>
<organism evidence="1 2">
    <name type="scientific">Rhodopirellula sallentina SM41</name>
    <dbReference type="NCBI Taxonomy" id="1263870"/>
    <lineage>
        <taxon>Bacteria</taxon>
        <taxon>Pseudomonadati</taxon>
        <taxon>Planctomycetota</taxon>
        <taxon>Planctomycetia</taxon>
        <taxon>Pirellulales</taxon>
        <taxon>Pirellulaceae</taxon>
        <taxon>Rhodopirellula</taxon>
    </lineage>
</organism>
<reference evidence="1 2" key="1">
    <citation type="journal article" date="2013" name="Mar. Genomics">
        <title>Expression of sulfatases in Rhodopirellula baltica and the diversity of sulfatases in the genus Rhodopirellula.</title>
        <authorList>
            <person name="Wegner C.E."/>
            <person name="Richter-Heitmann T."/>
            <person name="Klindworth A."/>
            <person name="Klockow C."/>
            <person name="Richter M."/>
            <person name="Achstetter T."/>
            <person name="Glockner F.O."/>
            <person name="Harder J."/>
        </authorList>
    </citation>
    <scope>NUCLEOTIDE SEQUENCE [LARGE SCALE GENOMIC DNA]</scope>
    <source>
        <strain evidence="1 2">SM41</strain>
    </source>
</reference>
<name>M5TZ92_9BACT</name>
<evidence type="ECO:0000313" key="1">
    <source>
        <dbReference type="EMBL" id="EMI54532.1"/>
    </source>
</evidence>
<protein>
    <submittedName>
        <fullName evidence="1">Uncharacterized protein</fullName>
    </submittedName>
</protein>
<dbReference type="Proteomes" id="UP000011885">
    <property type="component" value="Unassembled WGS sequence"/>
</dbReference>
<evidence type="ECO:0000313" key="2">
    <source>
        <dbReference type="Proteomes" id="UP000011885"/>
    </source>
</evidence>
<dbReference type="AlphaFoldDB" id="M5TZ92"/>
<sequence length="64" mass="6884">MWSRALQMPLQPLSHSYHTARHIALKKGPVSKTPASPVICPTSLPILIDDCHEDRASANAGPAV</sequence>
<proteinExistence type="predicted"/>
<dbReference type="PATRIC" id="fig|1263870.3.peg.4239"/>
<accession>M5TZ92</accession>
<keyword evidence="2" id="KW-1185">Reference proteome</keyword>
<dbReference type="EMBL" id="ANOH01000274">
    <property type="protein sequence ID" value="EMI54532.1"/>
    <property type="molecule type" value="Genomic_DNA"/>
</dbReference>
<gene>
    <name evidence="1" type="ORF">RSSM_04003</name>
</gene>